<dbReference type="EMBL" id="DUIH01000012">
    <property type="protein sequence ID" value="HIH69781.1"/>
    <property type="molecule type" value="Genomic_DNA"/>
</dbReference>
<comment type="similarity">
    <text evidence="1">Belongs to the UPF0332 family.</text>
</comment>
<evidence type="ECO:0000313" key="3">
    <source>
        <dbReference type="EMBL" id="HIH69781.1"/>
    </source>
</evidence>
<sequence>MKEIESLIERAEKYLRSAEILIKEGDYESSVSRTYYAMFYCTQAMLLTKNLSFSSHKGVISAFGEHFIKTGIFPKDMGRELNRAFEKRQLSDYEYTFVISKNEAEEMLKNGRKFVNEIARYLRKKKII</sequence>
<feature type="domain" description="HEPN" evidence="2">
    <location>
        <begin position="5"/>
        <end position="118"/>
    </location>
</feature>
<gene>
    <name evidence="3" type="ORF">HA299_04065</name>
</gene>
<evidence type="ECO:0000259" key="2">
    <source>
        <dbReference type="Pfam" id="PF05168"/>
    </source>
</evidence>
<protein>
    <submittedName>
        <fullName evidence="3">HEPN domain-containing protein</fullName>
    </submittedName>
</protein>
<proteinExistence type="inferred from homology"/>
<dbReference type="PANTHER" id="PTHR36565:SF1">
    <property type="entry name" value="UPF0332 PROTEIN TM_1000"/>
    <property type="match status" value="1"/>
</dbReference>
<accession>A0A832VMY8</accession>
<dbReference type="Proteomes" id="UP000600363">
    <property type="component" value="Unassembled WGS sequence"/>
</dbReference>
<dbReference type="AlphaFoldDB" id="A0A832VMY8"/>
<dbReference type="InterPro" id="IPR007842">
    <property type="entry name" value="HEPN_dom"/>
</dbReference>
<dbReference type="RefSeq" id="WP_042687993.1">
    <property type="nucleotide sequence ID" value="NZ_DUIH01000012.1"/>
</dbReference>
<name>A0A832VMY8_9EURY</name>
<dbReference type="Pfam" id="PF05168">
    <property type="entry name" value="HEPN"/>
    <property type="match status" value="1"/>
</dbReference>
<dbReference type="PANTHER" id="PTHR36565">
    <property type="entry name" value="UPF0332 PROTEIN TM_1000"/>
    <property type="match status" value="1"/>
</dbReference>
<evidence type="ECO:0000256" key="1">
    <source>
        <dbReference type="ARBA" id="ARBA00038248"/>
    </source>
</evidence>
<organism evidence="3 4">
    <name type="scientific">Methermicoccus shengliensis</name>
    <dbReference type="NCBI Taxonomy" id="660064"/>
    <lineage>
        <taxon>Archaea</taxon>
        <taxon>Methanobacteriati</taxon>
        <taxon>Methanobacteriota</taxon>
        <taxon>Stenosarchaea group</taxon>
        <taxon>Methanomicrobia</taxon>
        <taxon>Methanosarcinales</taxon>
        <taxon>Methermicoccaceae</taxon>
        <taxon>Methermicoccus</taxon>
    </lineage>
</organism>
<dbReference type="InterPro" id="IPR052226">
    <property type="entry name" value="UPF0332_toxin"/>
</dbReference>
<comment type="caution">
    <text evidence="3">The sequence shown here is derived from an EMBL/GenBank/DDBJ whole genome shotgun (WGS) entry which is preliminary data.</text>
</comment>
<evidence type="ECO:0000313" key="4">
    <source>
        <dbReference type="Proteomes" id="UP000600363"/>
    </source>
</evidence>
<reference evidence="3" key="1">
    <citation type="journal article" date="2020" name="bioRxiv">
        <title>A rank-normalized archaeal taxonomy based on genome phylogeny resolves widespread incomplete and uneven classifications.</title>
        <authorList>
            <person name="Rinke C."/>
            <person name="Chuvochina M."/>
            <person name="Mussig A.J."/>
            <person name="Chaumeil P.-A."/>
            <person name="Waite D.W."/>
            <person name="Whitman W.B."/>
            <person name="Parks D.H."/>
            <person name="Hugenholtz P."/>
        </authorList>
    </citation>
    <scope>NUCLEOTIDE SEQUENCE</scope>
    <source>
        <strain evidence="3">UBA12518</strain>
    </source>
</reference>
<dbReference type="Gene3D" id="1.20.120.330">
    <property type="entry name" value="Nucleotidyltransferases domain 2"/>
    <property type="match status" value="1"/>
</dbReference>